<feature type="transmembrane region" description="Helical" evidence="10">
    <location>
        <begin position="29"/>
        <end position="49"/>
    </location>
</feature>
<comment type="catalytic activity">
    <reaction evidence="8">
        <text>fluoride(in) = fluoride(out)</text>
        <dbReference type="Rhea" id="RHEA:76159"/>
        <dbReference type="ChEBI" id="CHEBI:17051"/>
    </reaction>
    <physiologicalReaction direction="left-to-right" evidence="8">
        <dbReference type="Rhea" id="RHEA:76160"/>
    </physiologicalReaction>
</comment>
<dbReference type="Proteomes" id="UP000604117">
    <property type="component" value="Unassembled WGS sequence"/>
</dbReference>
<dbReference type="Pfam" id="PF02537">
    <property type="entry name" value="CRCB"/>
    <property type="match status" value="1"/>
</dbReference>
<evidence type="ECO:0000313" key="12">
    <source>
        <dbReference type="Proteomes" id="UP000604117"/>
    </source>
</evidence>
<keyword evidence="10" id="KW-0813">Transport</keyword>
<comment type="subcellular location">
    <subcellularLocation>
        <location evidence="1 10">Cell membrane</location>
        <topology evidence="1 10">Multi-pass membrane protein</topology>
    </subcellularLocation>
</comment>
<feature type="binding site" evidence="10">
    <location>
        <position position="105"/>
    </location>
    <ligand>
        <name>Na(+)</name>
        <dbReference type="ChEBI" id="CHEBI:29101"/>
        <note>structural</note>
    </ligand>
</feature>
<keyword evidence="2 10" id="KW-1003">Cell membrane</keyword>
<evidence type="ECO:0000256" key="6">
    <source>
        <dbReference type="ARBA" id="ARBA00023303"/>
    </source>
</evidence>
<dbReference type="HAMAP" id="MF_00454">
    <property type="entry name" value="FluC"/>
    <property type="match status" value="1"/>
</dbReference>
<evidence type="ECO:0000313" key="11">
    <source>
        <dbReference type="EMBL" id="GIF74502.1"/>
    </source>
</evidence>
<accession>A0ABQ4CTA5</accession>
<evidence type="ECO:0000256" key="10">
    <source>
        <dbReference type="HAMAP-Rule" id="MF_00454"/>
    </source>
</evidence>
<evidence type="ECO:0000256" key="4">
    <source>
        <dbReference type="ARBA" id="ARBA00022989"/>
    </source>
</evidence>
<keyword evidence="10" id="KW-0479">Metal-binding</keyword>
<reference evidence="11 12" key="1">
    <citation type="submission" date="2021-01" db="EMBL/GenBank/DDBJ databases">
        <title>Whole genome shotgun sequence of Asanoa siamensis NBRC 107932.</title>
        <authorList>
            <person name="Komaki H."/>
            <person name="Tamura T."/>
        </authorList>
    </citation>
    <scope>NUCLEOTIDE SEQUENCE [LARGE SCALE GENOMIC DNA]</scope>
    <source>
        <strain evidence="11 12">NBRC 107932</strain>
    </source>
</reference>
<feature type="transmembrane region" description="Helical" evidence="10">
    <location>
        <begin position="61"/>
        <end position="82"/>
    </location>
</feature>
<evidence type="ECO:0000256" key="7">
    <source>
        <dbReference type="ARBA" id="ARBA00035120"/>
    </source>
</evidence>
<comment type="function">
    <text evidence="9 10">Fluoride-specific ion channel. Important for reducing fluoride concentration in the cell, thus reducing its toxicity.</text>
</comment>
<name>A0ABQ4CTA5_9ACTN</name>
<keyword evidence="10" id="KW-0915">Sodium</keyword>
<evidence type="ECO:0000256" key="1">
    <source>
        <dbReference type="ARBA" id="ARBA00004651"/>
    </source>
</evidence>
<keyword evidence="3 10" id="KW-0812">Transmembrane</keyword>
<dbReference type="PANTHER" id="PTHR28259:SF1">
    <property type="entry name" value="FLUORIDE EXPORT PROTEIN 1-RELATED"/>
    <property type="match status" value="1"/>
</dbReference>
<evidence type="ECO:0000256" key="5">
    <source>
        <dbReference type="ARBA" id="ARBA00023136"/>
    </source>
</evidence>
<evidence type="ECO:0000256" key="8">
    <source>
        <dbReference type="ARBA" id="ARBA00035585"/>
    </source>
</evidence>
<keyword evidence="6 10" id="KW-0407">Ion channel</keyword>
<organism evidence="11 12">
    <name type="scientific">Asanoa siamensis</name>
    <dbReference type="NCBI Taxonomy" id="926357"/>
    <lineage>
        <taxon>Bacteria</taxon>
        <taxon>Bacillati</taxon>
        <taxon>Actinomycetota</taxon>
        <taxon>Actinomycetes</taxon>
        <taxon>Micromonosporales</taxon>
        <taxon>Micromonosporaceae</taxon>
        <taxon>Asanoa</taxon>
    </lineage>
</organism>
<feature type="transmembrane region" description="Helical" evidence="10">
    <location>
        <begin position="94"/>
        <end position="112"/>
    </location>
</feature>
<feature type="binding site" evidence="10">
    <location>
        <position position="102"/>
    </location>
    <ligand>
        <name>Na(+)</name>
        <dbReference type="ChEBI" id="CHEBI:29101"/>
        <note>structural</note>
    </ligand>
</feature>
<evidence type="ECO:0000256" key="2">
    <source>
        <dbReference type="ARBA" id="ARBA00022475"/>
    </source>
</evidence>
<keyword evidence="12" id="KW-1185">Reference proteome</keyword>
<comment type="activity regulation">
    <text evidence="10">Na(+) is not transported, but it plays an essential structural role and its presence is essential for fluoride channel function.</text>
</comment>
<keyword evidence="10" id="KW-0406">Ion transport</keyword>
<keyword evidence="4 10" id="KW-1133">Transmembrane helix</keyword>
<comment type="caution">
    <text evidence="11">The sequence shown here is derived from an EMBL/GenBank/DDBJ whole genome shotgun (WGS) entry which is preliminary data.</text>
</comment>
<evidence type="ECO:0000256" key="9">
    <source>
        <dbReference type="ARBA" id="ARBA00049940"/>
    </source>
</evidence>
<comment type="similarity">
    <text evidence="7 10">Belongs to the fluoride channel Fluc/FEX (TC 1.A.43) family.</text>
</comment>
<proteinExistence type="inferred from homology"/>
<protein>
    <recommendedName>
        <fullName evidence="10">Fluoride-specific ion channel FluC</fullName>
    </recommendedName>
</protein>
<dbReference type="PANTHER" id="PTHR28259">
    <property type="entry name" value="FLUORIDE EXPORT PROTEIN 1-RELATED"/>
    <property type="match status" value="1"/>
</dbReference>
<dbReference type="InterPro" id="IPR003691">
    <property type="entry name" value="FluC"/>
</dbReference>
<dbReference type="RefSeq" id="WP_203715104.1">
    <property type="nucleotide sequence ID" value="NZ_BONE01000032.1"/>
</dbReference>
<evidence type="ECO:0000256" key="3">
    <source>
        <dbReference type="ARBA" id="ARBA00022692"/>
    </source>
</evidence>
<feature type="transmembrane region" description="Helical" evidence="10">
    <location>
        <begin position="118"/>
        <end position="143"/>
    </location>
</feature>
<dbReference type="EMBL" id="BONE01000032">
    <property type="protein sequence ID" value="GIF74502.1"/>
    <property type="molecule type" value="Genomic_DNA"/>
</dbReference>
<sequence length="157" mass="16506">MRFTRPTPGLPTDSDIDLAVPRQRAEPQWPVLAVISVGGIGGALARYGIGHAWPTPPGDFPWATFVVNVTGCLLIGALMVLVTDLFPHRRLLRPFLGVGVLGGYTTFSTYAVEIRNLIAAGAPATAAAYLLGTVAAACLAVFVGMTAARFVTWLVTA</sequence>
<keyword evidence="5 10" id="KW-0472">Membrane</keyword>
<gene>
    <name evidence="11" type="primary">crcB1</name>
    <name evidence="10" type="synonym">crcB</name>
    <name evidence="10" type="synonym">fluC</name>
    <name evidence="11" type="ORF">Asi02nite_40200</name>
</gene>